<dbReference type="Proteomes" id="UP000826195">
    <property type="component" value="Unassembled WGS sequence"/>
</dbReference>
<dbReference type="Pfam" id="PF00176">
    <property type="entry name" value="SNF2-rel_dom"/>
    <property type="match status" value="1"/>
</dbReference>
<dbReference type="SMART" id="SM00487">
    <property type="entry name" value="DEXDc"/>
    <property type="match status" value="1"/>
</dbReference>
<feature type="compositionally biased region" description="Polar residues" evidence="5">
    <location>
        <begin position="30"/>
        <end position="39"/>
    </location>
</feature>
<evidence type="ECO:0000256" key="5">
    <source>
        <dbReference type="SAM" id="MobiDB-lite"/>
    </source>
</evidence>
<feature type="compositionally biased region" description="Low complexity" evidence="5">
    <location>
        <begin position="49"/>
        <end position="65"/>
    </location>
</feature>
<dbReference type="GO" id="GO:0043596">
    <property type="term" value="C:nuclear replication fork"/>
    <property type="evidence" value="ECO:0007669"/>
    <property type="project" value="TreeGrafter"/>
</dbReference>
<organism evidence="9 10">
    <name type="scientific">Cotesia glomerata</name>
    <name type="common">Lepidopteran parasitic wasp</name>
    <name type="synonym">Apanteles glomeratus</name>
    <dbReference type="NCBI Taxonomy" id="32391"/>
    <lineage>
        <taxon>Eukaryota</taxon>
        <taxon>Metazoa</taxon>
        <taxon>Ecdysozoa</taxon>
        <taxon>Arthropoda</taxon>
        <taxon>Hexapoda</taxon>
        <taxon>Insecta</taxon>
        <taxon>Pterygota</taxon>
        <taxon>Neoptera</taxon>
        <taxon>Endopterygota</taxon>
        <taxon>Hymenoptera</taxon>
        <taxon>Apocrita</taxon>
        <taxon>Ichneumonoidea</taxon>
        <taxon>Braconidae</taxon>
        <taxon>Microgastrinae</taxon>
        <taxon>Cotesia</taxon>
    </lineage>
</organism>
<dbReference type="PROSITE" id="PS51192">
    <property type="entry name" value="HELICASE_ATP_BIND_1"/>
    <property type="match status" value="1"/>
</dbReference>
<dbReference type="SMART" id="SM00490">
    <property type="entry name" value="HELICc"/>
    <property type="match status" value="1"/>
</dbReference>
<evidence type="ECO:0000313" key="9">
    <source>
        <dbReference type="EMBL" id="KAH0563954.1"/>
    </source>
</evidence>
<dbReference type="PANTHER" id="PTHR45766">
    <property type="entry name" value="DNA ANNEALING HELICASE AND ENDONUCLEASE ZRANB3 FAMILY MEMBER"/>
    <property type="match status" value="1"/>
</dbReference>
<comment type="similarity">
    <text evidence="4">Belongs to the SNF2/RAD54 helicase family. SMARCAL1 subfamily.</text>
</comment>
<dbReference type="InterPro" id="IPR000330">
    <property type="entry name" value="SNF2_N"/>
</dbReference>
<comment type="subcellular location">
    <subcellularLocation>
        <location evidence="1">Nucleus</location>
    </subcellularLocation>
</comment>
<name>A0AAV7J0A5_COTGL</name>
<dbReference type="CDD" id="cd18010">
    <property type="entry name" value="DEXHc_HARP_SMARCAL1"/>
    <property type="match status" value="1"/>
</dbReference>
<proteinExistence type="inferred from homology"/>
<accession>A0AAV7J0A5</accession>
<dbReference type="Pfam" id="PF00271">
    <property type="entry name" value="Helicase_C"/>
    <property type="match status" value="1"/>
</dbReference>
<evidence type="ECO:0000256" key="1">
    <source>
        <dbReference type="ARBA" id="ARBA00004123"/>
    </source>
</evidence>
<dbReference type="PROSITE" id="PS51194">
    <property type="entry name" value="HELICASE_CTER"/>
    <property type="match status" value="1"/>
</dbReference>
<dbReference type="Gene3D" id="3.40.50.10810">
    <property type="entry name" value="Tandem AAA-ATPase domain"/>
    <property type="match status" value="1"/>
</dbReference>
<gene>
    <name evidence="9" type="ORF">KQX54_008297</name>
</gene>
<dbReference type="InterPro" id="IPR010003">
    <property type="entry name" value="HARP_dom"/>
</dbReference>
<evidence type="ECO:0000259" key="6">
    <source>
        <dbReference type="PROSITE" id="PS51192"/>
    </source>
</evidence>
<dbReference type="InterPro" id="IPR038718">
    <property type="entry name" value="SNF2-like_sf"/>
</dbReference>
<dbReference type="GO" id="GO:0006281">
    <property type="term" value="P:DNA repair"/>
    <property type="evidence" value="ECO:0007669"/>
    <property type="project" value="TreeGrafter"/>
</dbReference>
<dbReference type="Pfam" id="PF07443">
    <property type="entry name" value="HARP"/>
    <property type="match status" value="1"/>
</dbReference>
<dbReference type="GO" id="GO:0016787">
    <property type="term" value="F:hydrolase activity"/>
    <property type="evidence" value="ECO:0007669"/>
    <property type="project" value="UniProtKB-KW"/>
</dbReference>
<protein>
    <recommendedName>
        <fullName evidence="11">SWI/SNF-related matrix-associated actin-dependent regulator of chromatin subfamily A-like protein 1</fullName>
    </recommendedName>
</protein>
<feature type="domain" description="HARP" evidence="8">
    <location>
        <begin position="111"/>
        <end position="189"/>
    </location>
</feature>
<evidence type="ECO:0000256" key="2">
    <source>
        <dbReference type="ARBA" id="ARBA00022801"/>
    </source>
</evidence>
<evidence type="ECO:0008006" key="11">
    <source>
        <dbReference type="Google" id="ProtNLM"/>
    </source>
</evidence>
<keyword evidence="3" id="KW-0539">Nucleus</keyword>
<feature type="region of interest" description="Disordered" evidence="5">
    <location>
        <begin position="1"/>
        <end position="65"/>
    </location>
</feature>
<dbReference type="PROSITE" id="PS51467">
    <property type="entry name" value="HARP"/>
    <property type="match status" value="1"/>
</dbReference>
<sequence length="706" mass="80266">MSCSPEEIERKRREALERRNARLSTAAGITANQQPSTSKPLKPLNSGPGLNRSLSSGSQSTLGSFLNKSHENLDLKRKTNSYPQPEPPSKLIKQINNTSIGLVNNKISPINPTKFFHQEQQIKGTVSMVSLTRFEVDIKYCEPFIKYCKTLKTSMYDQKSKFWSFDINEYKDFMNGLKSVPIVEITPLPQYVYRVFKENANSKPQKAEPDLSRIDPKLMETLMPFQREGIIFGINKNGRCMIADDMGLGKTIQALGIAHYYEADWPLLIIAPSSLTHQWFQNILEFLPSVLVHEIVIYTSKLFLDNNKVTITSYDLLVKNIAVFSGKRFGTIIVDESHTIKTLTAKKTEAVKKMIDQSNHIILLTGTPALSRPIELYSQISLIVPNFLTMHNYGVRYCNAEQTKFGWNYKGSSQATELQLLLKLVCCIRRLKSDVLSQLPSKLRQVIMLDPNLIDKRTEEMNEAYQKCSQNKGNLHTTIIQCFNESSSQRIKAVCNYLEEVLENQQKFIVFAHHKCILDAITDLMIKNKVKFIRIDGNTRPEDRKAMVDRFQTQQNILVAILSITAANAGITLTAAKLCIFAELYWNPGILCQAEDRIHRIGQNESVVIKYLIAEKTVDDHLWPLLRTKLDFLNKAGLNQDFSLDSADVSKQIISESLDSKQGKIDEYFRMSSSNFKADNAPTDKFNLMLDEDDEDLASIDLDAFQ</sequence>
<dbReference type="InterPro" id="IPR049730">
    <property type="entry name" value="SNF2/RAD54-like_C"/>
</dbReference>
<dbReference type="InterPro" id="IPR027417">
    <property type="entry name" value="P-loop_NTPase"/>
</dbReference>
<reference evidence="9 10" key="1">
    <citation type="journal article" date="2021" name="J. Hered.">
        <title>A chromosome-level genome assembly of the parasitoid wasp, Cotesia glomerata (Hymenoptera: Braconidae).</title>
        <authorList>
            <person name="Pinto B.J."/>
            <person name="Weis J.J."/>
            <person name="Gamble T."/>
            <person name="Ode P.J."/>
            <person name="Paul R."/>
            <person name="Zaspel J.M."/>
        </authorList>
    </citation>
    <scope>NUCLEOTIDE SEQUENCE [LARGE SCALE GENOMIC DNA]</scope>
    <source>
        <strain evidence="9">CgM1</strain>
    </source>
</reference>
<keyword evidence="2" id="KW-0378">Hydrolase</keyword>
<dbReference type="AlphaFoldDB" id="A0AAV7J0A5"/>
<dbReference type="InterPro" id="IPR014001">
    <property type="entry name" value="Helicase_ATP-bd"/>
</dbReference>
<keyword evidence="10" id="KW-1185">Reference proteome</keyword>
<dbReference type="SUPFAM" id="SSF52540">
    <property type="entry name" value="P-loop containing nucleoside triphosphate hydrolases"/>
    <property type="match status" value="2"/>
</dbReference>
<feature type="domain" description="Helicase ATP-binding" evidence="6">
    <location>
        <begin position="231"/>
        <end position="386"/>
    </location>
</feature>
<dbReference type="PANTHER" id="PTHR45766:SF6">
    <property type="entry name" value="SWI_SNF-RELATED MATRIX-ASSOCIATED ACTIN-DEPENDENT REGULATOR OF CHROMATIN SUBFAMILY A-LIKE PROTEIN 1"/>
    <property type="match status" value="1"/>
</dbReference>
<dbReference type="GO" id="GO:0005524">
    <property type="term" value="F:ATP binding"/>
    <property type="evidence" value="ECO:0007669"/>
    <property type="project" value="InterPro"/>
</dbReference>
<feature type="compositionally biased region" description="Basic and acidic residues" evidence="5">
    <location>
        <begin position="7"/>
        <end position="20"/>
    </location>
</feature>
<evidence type="ECO:0000259" key="8">
    <source>
        <dbReference type="PROSITE" id="PS51467"/>
    </source>
</evidence>
<dbReference type="GO" id="GO:0031297">
    <property type="term" value="P:replication fork processing"/>
    <property type="evidence" value="ECO:0007669"/>
    <property type="project" value="TreeGrafter"/>
</dbReference>
<dbReference type="EMBL" id="JAHXZJ010000002">
    <property type="protein sequence ID" value="KAH0563954.1"/>
    <property type="molecule type" value="Genomic_DNA"/>
</dbReference>
<dbReference type="CDD" id="cd18793">
    <property type="entry name" value="SF2_C_SNF"/>
    <property type="match status" value="1"/>
</dbReference>
<feature type="domain" description="Helicase C-terminal" evidence="7">
    <location>
        <begin position="497"/>
        <end position="650"/>
    </location>
</feature>
<dbReference type="Gene3D" id="3.40.50.300">
    <property type="entry name" value="P-loop containing nucleotide triphosphate hydrolases"/>
    <property type="match status" value="1"/>
</dbReference>
<evidence type="ECO:0000256" key="4">
    <source>
        <dbReference type="PROSITE-ProRule" id="PRU00800"/>
    </source>
</evidence>
<evidence type="ECO:0000256" key="3">
    <source>
        <dbReference type="ARBA" id="ARBA00023242"/>
    </source>
</evidence>
<evidence type="ECO:0000313" key="10">
    <source>
        <dbReference type="Proteomes" id="UP000826195"/>
    </source>
</evidence>
<evidence type="ECO:0000259" key="7">
    <source>
        <dbReference type="PROSITE" id="PS51194"/>
    </source>
</evidence>
<comment type="caution">
    <text evidence="9">The sequence shown here is derived from an EMBL/GenBank/DDBJ whole genome shotgun (WGS) entry which is preliminary data.</text>
</comment>
<dbReference type="InterPro" id="IPR001650">
    <property type="entry name" value="Helicase_C-like"/>
</dbReference>